<keyword evidence="7" id="KW-0067">ATP-binding</keyword>
<evidence type="ECO:0000256" key="3">
    <source>
        <dbReference type="ARBA" id="ARBA00022679"/>
    </source>
</evidence>
<evidence type="ECO:0000256" key="7">
    <source>
        <dbReference type="ARBA" id="ARBA00022840"/>
    </source>
</evidence>
<proteinExistence type="inferred from homology"/>
<sequence>MKPGHMAMKSTLKTLIRPSVFATSLSAEPVLPTVQAAIAEYHGENELDRVAKFNTPRILKSGAFQYTVPTKRKNHRFLLASPRALEDLNLKLDEFGEELLSGESFYYDDRIFPYAQAYAGFQFGQFAGQLGDGRVVNLFDLETESGERFELQLKGAGKTAFSRFADGKAVVRSSIREFIMSEALNGIGVPTTRALSLSLLPGTLAQRNYAEQCAVVSRFAGSWLRLGTFDLYRYRKDRNGLRELCDYTITKVLKELPEFTANRYKEDKYSDVTEGGGPDENVIDILDSSRYDQMYRQIVRLNAKAVAYWQVYGFLNGVLNTDNTSAIGLSMDFGPFSFLDKFNPKYTPNHDDVQLRYSYENQPSIVWWNLTRLAESLVELIGAGPDLVDDEFFVEHGVREDQGPDVLKRAESIIYLASNEYKETFMDNYNRLMSLRLGLKSVMDGDNELFAQLLDVLYKTQVDYNQFFIKLQLSNLDDHLIFLSKDVHERYAHPQDKVDVERNKEAEDLITKWLESYKERLSREGITQEQRRNIAQAHNPLFIPRNWMLEEVISEVEDSRGEEYGRLEKLLLMSSYPYNPEKWGNKLKDLETKWLQNEVDAVNFMKQCSCSS</sequence>
<dbReference type="PANTHER" id="PTHR32057:SF14">
    <property type="entry name" value="PROTEIN ADENYLYLTRANSFERASE SELO, MITOCHONDRIAL"/>
    <property type="match status" value="1"/>
</dbReference>
<evidence type="ECO:0000256" key="9">
    <source>
        <dbReference type="ARBA" id="ARBA00031547"/>
    </source>
</evidence>
<evidence type="ECO:0000256" key="6">
    <source>
        <dbReference type="ARBA" id="ARBA00022741"/>
    </source>
</evidence>
<dbReference type="InterPro" id="IPR003846">
    <property type="entry name" value="SelO"/>
</dbReference>
<dbReference type="AlphaFoldDB" id="A0A0H5CIQ0"/>
<evidence type="ECO:0000256" key="2">
    <source>
        <dbReference type="ARBA" id="ARBA00009747"/>
    </source>
</evidence>
<keyword evidence="4" id="KW-0548">Nucleotidyltransferase</keyword>
<dbReference type="GO" id="GO:0005524">
    <property type="term" value="F:ATP binding"/>
    <property type="evidence" value="ECO:0007669"/>
    <property type="project" value="UniProtKB-KW"/>
</dbReference>
<evidence type="ECO:0000313" key="11">
    <source>
        <dbReference type="Proteomes" id="UP000038830"/>
    </source>
</evidence>
<evidence type="ECO:0000256" key="1">
    <source>
        <dbReference type="ARBA" id="ARBA00001946"/>
    </source>
</evidence>
<dbReference type="EMBL" id="CDQK01000006">
    <property type="protein sequence ID" value="CEP24429.1"/>
    <property type="molecule type" value="Genomic_DNA"/>
</dbReference>
<evidence type="ECO:0000256" key="8">
    <source>
        <dbReference type="ARBA" id="ARBA00022842"/>
    </source>
</evidence>
<keyword evidence="5" id="KW-0479">Metal-binding</keyword>
<accession>A0A0H5CIQ0</accession>
<keyword evidence="3" id="KW-0808">Transferase</keyword>
<dbReference type="GO" id="GO:0005739">
    <property type="term" value="C:mitochondrion"/>
    <property type="evidence" value="ECO:0007669"/>
    <property type="project" value="TreeGrafter"/>
</dbReference>
<reference evidence="11" key="1">
    <citation type="journal article" date="2015" name="J. Biotechnol.">
        <title>The structure of the Cyberlindnera jadinii genome and its relation to Candida utilis analyzed by the occurrence of single nucleotide polymorphisms.</title>
        <authorList>
            <person name="Rupp O."/>
            <person name="Brinkrolf K."/>
            <person name="Buerth C."/>
            <person name="Kunigo M."/>
            <person name="Schneider J."/>
            <person name="Jaenicke S."/>
            <person name="Goesmann A."/>
            <person name="Puehler A."/>
            <person name="Jaeger K.-E."/>
            <person name="Ernst J.F."/>
        </authorList>
    </citation>
    <scope>NUCLEOTIDE SEQUENCE [LARGE SCALE GENOMIC DNA]</scope>
    <source>
        <strain evidence="11">ATCC 18201 / CBS 1600 / BCRC 20928 / JCM 3617 / NBRC 0987 / NRRL Y-1542</strain>
    </source>
</reference>
<keyword evidence="6" id="KW-0547">Nucleotide-binding</keyword>
<comment type="similarity">
    <text evidence="2">Belongs to the SELO family.</text>
</comment>
<evidence type="ECO:0000256" key="4">
    <source>
        <dbReference type="ARBA" id="ARBA00022695"/>
    </source>
</evidence>
<name>A0A0H5CIQ0_CYBJN</name>
<dbReference type="PANTHER" id="PTHR32057">
    <property type="entry name" value="PROTEIN ADENYLYLTRANSFERASE SELO, MITOCHONDRIAL"/>
    <property type="match status" value="1"/>
</dbReference>
<gene>
    <name evidence="10" type="ORF">BN1211_5252</name>
</gene>
<keyword evidence="8" id="KW-0460">Magnesium</keyword>
<organism evidence="10 11">
    <name type="scientific">Cyberlindnera jadinii (strain ATCC 18201 / CBS 1600 / BCRC 20928 / JCM 3617 / NBRC 0987 / NRRL Y-1542)</name>
    <name type="common">Torula yeast</name>
    <name type="synonym">Candida utilis</name>
    <dbReference type="NCBI Taxonomy" id="983966"/>
    <lineage>
        <taxon>Eukaryota</taxon>
        <taxon>Fungi</taxon>
        <taxon>Dikarya</taxon>
        <taxon>Ascomycota</taxon>
        <taxon>Saccharomycotina</taxon>
        <taxon>Saccharomycetes</taxon>
        <taxon>Phaffomycetales</taxon>
        <taxon>Phaffomycetaceae</taxon>
        <taxon>Cyberlindnera</taxon>
    </lineage>
</organism>
<evidence type="ECO:0000313" key="10">
    <source>
        <dbReference type="EMBL" id="CEP24429.1"/>
    </source>
</evidence>
<dbReference type="HAMAP" id="MF_00692">
    <property type="entry name" value="SelO"/>
    <property type="match status" value="1"/>
</dbReference>
<protein>
    <recommendedName>
        <fullName evidence="9">Selenoprotein O</fullName>
    </recommendedName>
</protein>
<comment type="cofactor">
    <cofactor evidence="1">
        <name>Mg(2+)</name>
        <dbReference type="ChEBI" id="CHEBI:18420"/>
    </cofactor>
</comment>
<evidence type="ECO:0000256" key="5">
    <source>
        <dbReference type="ARBA" id="ARBA00022723"/>
    </source>
</evidence>
<dbReference type="GO" id="GO:0046872">
    <property type="term" value="F:metal ion binding"/>
    <property type="evidence" value="ECO:0007669"/>
    <property type="project" value="UniProtKB-KW"/>
</dbReference>
<dbReference type="Pfam" id="PF02696">
    <property type="entry name" value="SelO"/>
    <property type="match status" value="1"/>
</dbReference>
<dbReference type="GO" id="GO:0070733">
    <property type="term" value="F:AMPylase activity"/>
    <property type="evidence" value="ECO:0007669"/>
    <property type="project" value="TreeGrafter"/>
</dbReference>
<dbReference type="Proteomes" id="UP000038830">
    <property type="component" value="Unassembled WGS sequence"/>
</dbReference>